<keyword evidence="1" id="KW-1133">Transmembrane helix</keyword>
<feature type="transmembrane region" description="Helical" evidence="1">
    <location>
        <begin position="20"/>
        <end position="37"/>
    </location>
</feature>
<keyword evidence="1" id="KW-0812">Transmembrane</keyword>
<proteinExistence type="predicted"/>
<protein>
    <submittedName>
        <fullName evidence="2">Unplaced genomic scaffold K443scaffold_256, whole genome shotgun sequence</fullName>
    </submittedName>
</protein>
<organism evidence="2 3">
    <name type="scientific">Laccaria amethystina LaAM-08-1</name>
    <dbReference type="NCBI Taxonomy" id="1095629"/>
    <lineage>
        <taxon>Eukaryota</taxon>
        <taxon>Fungi</taxon>
        <taxon>Dikarya</taxon>
        <taxon>Basidiomycota</taxon>
        <taxon>Agaricomycotina</taxon>
        <taxon>Agaricomycetes</taxon>
        <taxon>Agaricomycetidae</taxon>
        <taxon>Agaricales</taxon>
        <taxon>Agaricineae</taxon>
        <taxon>Hydnangiaceae</taxon>
        <taxon>Laccaria</taxon>
    </lineage>
</organism>
<feature type="non-terminal residue" evidence="2">
    <location>
        <position position="1"/>
    </location>
</feature>
<dbReference type="OrthoDB" id="10523696at2759"/>
<reference evidence="2 3" key="1">
    <citation type="submission" date="2014-04" db="EMBL/GenBank/DDBJ databases">
        <authorList>
            <consortium name="DOE Joint Genome Institute"/>
            <person name="Kuo A."/>
            <person name="Kohler A."/>
            <person name="Nagy L.G."/>
            <person name="Floudas D."/>
            <person name="Copeland A."/>
            <person name="Barry K.W."/>
            <person name="Cichocki N."/>
            <person name="Veneault-Fourrey C."/>
            <person name="LaButti K."/>
            <person name="Lindquist E.A."/>
            <person name="Lipzen A."/>
            <person name="Lundell T."/>
            <person name="Morin E."/>
            <person name="Murat C."/>
            <person name="Sun H."/>
            <person name="Tunlid A."/>
            <person name="Henrissat B."/>
            <person name="Grigoriev I.V."/>
            <person name="Hibbett D.S."/>
            <person name="Martin F."/>
            <person name="Nordberg H.P."/>
            <person name="Cantor M.N."/>
            <person name="Hua S.X."/>
        </authorList>
    </citation>
    <scope>NUCLEOTIDE SEQUENCE [LARGE SCALE GENOMIC DNA]</scope>
    <source>
        <strain evidence="2 3">LaAM-08-1</strain>
    </source>
</reference>
<evidence type="ECO:0000313" key="2">
    <source>
        <dbReference type="EMBL" id="KIJ94470.1"/>
    </source>
</evidence>
<dbReference type="HOGENOM" id="CLU_2886145_0_0_1"/>
<dbReference type="AlphaFoldDB" id="A0A0C9WS88"/>
<reference evidence="3" key="2">
    <citation type="submission" date="2015-01" db="EMBL/GenBank/DDBJ databases">
        <title>Evolutionary Origins and Diversification of the Mycorrhizal Mutualists.</title>
        <authorList>
            <consortium name="DOE Joint Genome Institute"/>
            <consortium name="Mycorrhizal Genomics Consortium"/>
            <person name="Kohler A."/>
            <person name="Kuo A."/>
            <person name="Nagy L.G."/>
            <person name="Floudas D."/>
            <person name="Copeland A."/>
            <person name="Barry K.W."/>
            <person name="Cichocki N."/>
            <person name="Veneault-Fourrey C."/>
            <person name="LaButti K."/>
            <person name="Lindquist E.A."/>
            <person name="Lipzen A."/>
            <person name="Lundell T."/>
            <person name="Morin E."/>
            <person name="Murat C."/>
            <person name="Riley R."/>
            <person name="Ohm R."/>
            <person name="Sun H."/>
            <person name="Tunlid A."/>
            <person name="Henrissat B."/>
            <person name="Grigoriev I.V."/>
            <person name="Hibbett D.S."/>
            <person name="Martin F."/>
        </authorList>
    </citation>
    <scope>NUCLEOTIDE SEQUENCE [LARGE SCALE GENOMIC DNA]</scope>
    <source>
        <strain evidence="3">LaAM-08-1</strain>
    </source>
</reference>
<gene>
    <name evidence="2" type="ORF">K443DRAFT_110353</name>
</gene>
<dbReference type="EMBL" id="KN838791">
    <property type="protein sequence ID" value="KIJ94470.1"/>
    <property type="molecule type" value="Genomic_DNA"/>
</dbReference>
<evidence type="ECO:0000313" key="3">
    <source>
        <dbReference type="Proteomes" id="UP000054477"/>
    </source>
</evidence>
<sequence length="63" mass="7343">LKLNSGDITLSETSTNTFTIYMVKVFFLNFGFCILKLNPCDITWFKTNTNSFWSKCLHLLNAW</sequence>
<keyword evidence="1" id="KW-0472">Membrane</keyword>
<name>A0A0C9WS88_9AGAR</name>
<keyword evidence="3" id="KW-1185">Reference proteome</keyword>
<accession>A0A0C9WS88</accession>
<dbReference type="Proteomes" id="UP000054477">
    <property type="component" value="Unassembled WGS sequence"/>
</dbReference>
<evidence type="ECO:0000256" key="1">
    <source>
        <dbReference type="SAM" id="Phobius"/>
    </source>
</evidence>